<dbReference type="PANTHER" id="PTHR46112:SF2">
    <property type="entry name" value="XAA-PRO AMINOPEPTIDASE P-RELATED"/>
    <property type="match status" value="1"/>
</dbReference>
<evidence type="ECO:0000259" key="1">
    <source>
        <dbReference type="Pfam" id="PF00557"/>
    </source>
</evidence>
<gene>
    <name evidence="3" type="ORF">ENS29_07905</name>
</gene>
<keyword evidence="3" id="KW-0031">Aminopeptidase</keyword>
<evidence type="ECO:0000313" key="3">
    <source>
        <dbReference type="EMBL" id="HGU32764.1"/>
    </source>
</evidence>
<feature type="domain" description="Creatinase N-terminal" evidence="2">
    <location>
        <begin position="14"/>
        <end position="139"/>
    </location>
</feature>
<reference evidence="3" key="1">
    <citation type="journal article" date="2020" name="mSystems">
        <title>Genome- and Community-Level Interaction Insights into Carbon Utilization and Element Cycling Functions of Hydrothermarchaeota in Hydrothermal Sediment.</title>
        <authorList>
            <person name="Zhou Z."/>
            <person name="Liu Y."/>
            <person name="Xu W."/>
            <person name="Pan J."/>
            <person name="Luo Z.H."/>
            <person name="Li M."/>
        </authorList>
    </citation>
    <scope>NUCLEOTIDE SEQUENCE [LARGE SCALE GENOMIC DNA]</scope>
    <source>
        <strain evidence="3">SpSt-477</strain>
    </source>
</reference>
<dbReference type="SUPFAM" id="SSF53092">
    <property type="entry name" value="Creatinase/prolidase N-terminal domain"/>
    <property type="match status" value="1"/>
</dbReference>
<dbReference type="EMBL" id="DSUH01000187">
    <property type="protein sequence ID" value="HGU32764.1"/>
    <property type="molecule type" value="Genomic_DNA"/>
</dbReference>
<dbReference type="InterPro" id="IPR029149">
    <property type="entry name" value="Creatin/AminoP/Spt16_N"/>
</dbReference>
<sequence>MSHSPTPLSELERRIAALQSALLGSSVDAALMLQNTDLFYFSGTIQQSYLFVPVEGSPILMSRKSFQRARSESTLPNLVQLSSPKEVPGLLSDHGHRNIRRLGLELDVLPVQHYLTLQKLFPTCELVDISHEIRTVRSVKSAYELDIIREAAKRSDAVFAHMSSILREGATEVETAGLLEAHARRLGHQGTVRMRLWGSEMFYGHLMAGEQAAVPSFLASPTGGEGLSPATAQGAGFHRIQRNQPILLDYVFAWKGYLADETRIFSIGSLDEELMRGHKAMVALEEELMQWVRPGVSGGSVYEKAMAWIHRREYADHFMGAEEQRIRFVGHGVGLELDEYPFIAAGQQALIQENMVVAVEPKLVFPGKGVVGIEDTFVVTDKGLVALTRFPQEVHAIQ</sequence>
<dbReference type="GO" id="GO:0004177">
    <property type="term" value="F:aminopeptidase activity"/>
    <property type="evidence" value="ECO:0007669"/>
    <property type="project" value="UniProtKB-KW"/>
</dbReference>
<dbReference type="InterPro" id="IPR000994">
    <property type="entry name" value="Pept_M24"/>
</dbReference>
<keyword evidence="3" id="KW-0645">Protease</keyword>
<keyword evidence="3" id="KW-0378">Hydrolase</keyword>
<dbReference type="AlphaFoldDB" id="A0A7C4MQ34"/>
<dbReference type="CDD" id="cd01066">
    <property type="entry name" value="APP_MetAP"/>
    <property type="match status" value="1"/>
</dbReference>
<feature type="domain" description="Peptidase M24" evidence="1">
    <location>
        <begin position="147"/>
        <end position="381"/>
    </location>
</feature>
<dbReference type="InterPro" id="IPR000587">
    <property type="entry name" value="Creatinase_N"/>
</dbReference>
<organism evidence="3">
    <name type="scientific">Desulfatirhabdium butyrativorans</name>
    <dbReference type="NCBI Taxonomy" id="340467"/>
    <lineage>
        <taxon>Bacteria</taxon>
        <taxon>Pseudomonadati</taxon>
        <taxon>Thermodesulfobacteriota</taxon>
        <taxon>Desulfobacteria</taxon>
        <taxon>Desulfobacterales</taxon>
        <taxon>Desulfatirhabdiaceae</taxon>
        <taxon>Desulfatirhabdium</taxon>
    </lineage>
</organism>
<evidence type="ECO:0000259" key="2">
    <source>
        <dbReference type="Pfam" id="PF01321"/>
    </source>
</evidence>
<dbReference type="Pfam" id="PF01321">
    <property type="entry name" value="Creatinase_N"/>
    <property type="match status" value="1"/>
</dbReference>
<dbReference type="PANTHER" id="PTHR46112">
    <property type="entry name" value="AMINOPEPTIDASE"/>
    <property type="match status" value="1"/>
</dbReference>
<dbReference type="Gene3D" id="3.40.350.10">
    <property type="entry name" value="Creatinase/prolidase N-terminal domain"/>
    <property type="match status" value="1"/>
</dbReference>
<accession>A0A7C4MQ34</accession>
<dbReference type="Pfam" id="PF00557">
    <property type="entry name" value="Peptidase_M24"/>
    <property type="match status" value="1"/>
</dbReference>
<dbReference type="Gene3D" id="3.90.230.10">
    <property type="entry name" value="Creatinase/methionine aminopeptidase superfamily"/>
    <property type="match status" value="1"/>
</dbReference>
<protein>
    <submittedName>
        <fullName evidence="3">Aminopeptidase P family protein</fullName>
    </submittedName>
</protein>
<proteinExistence type="predicted"/>
<dbReference type="InterPro" id="IPR050659">
    <property type="entry name" value="Peptidase_M24B"/>
</dbReference>
<dbReference type="InterPro" id="IPR036005">
    <property type="entry name" value="Creatinase/aminopeptidase-like"/>
</dbReference>
<name>A0A7C4MQ34_9BACT</name>
<comment type="caution">
    <text evidence="3">The sequence shown here is derived from an EMBL/GenBank/DDBJ whole genome shotgun (WGS) entry which is preliminary data.</text>
</comment>
<dbReference type="SUPFAM" id="SSF55920">
    <property type="entry name" value="Creatinase/aminopeptidase"/>
    <property type="match status" value="1"/>
</dbReference>